<name>A0ABR2GPT6_9EUKA</name>
<organism evidence="1 2">
    <name type="scientific">Tritrichomonas musculus</name>
    <dbReference type="NCBI Taxonomy" id="1915356"/>
    <lineage>
        <taxon>Eukaryota</taxon>
        <taxon>Metamonada</taxon>
        <taxon>Parabasalia</taxon>
        <taxon>Tritrichomonadida</taxon>
        <taxon>Tritrichomonadidae</taxon>
        <taxon>Tritrichomonas</taxon>
    </lineage>
</organism>
<evidence type="ECO:0000313" key="2">
    <source>
        <dbReference type="Proteomes" id="UP001470230"/>
    </source>
</evidence>
<gene>
    <name evidence="1" type="ORF">M9Y10_042283</name>
</gene>
<dbReference type="Proteomes" id="UP001470230">
    <property type="component" value="Unassembled WGS sequence"/>
</dbReference>
<keyword evidence="2" id="KW-1185">Reference proteome</keyword>
<sequence length="111" mass="13170">MEFSIVGYTYHNLLKEHLIGKFLSTHEIKKTKQILIIDDLQNWEKEIKPYEYDFLFYIAHVLIEIDQKSLAADMLLFAYIKGKNDNFIISNVRDPTINKETILQSIDEIYN</sequence>
<reference evidence="1 2" key="1">
    <citation type="submission" date="2024-04" db="EMBL/GenBank/DDBJ databases">
        <title>Tritrichomonas musculus Genome.</title>
        <authorList>
            <person name="Alves-Ferreira E."/>
            <person name="Grigg M."/>
            <person name="Lorenzi H."/>
            <person name="Galac M."/>
        </authorList>
    </citation>
    <scope>NUCLEOTIDE SEQUENCE [LARGE SCALE GENOMIC DNA]</scope>
    <source>
        <strain evidence="1 2">EAF2021</strain>
    </source>
</reference>
<dbReference type="EMBL" id="JAPFFF010000076">
    <property type="protein sequence ID" value="KAK8835686.1"/>
    <property type="molecule type" value="Genomic_DNA"/>
</dbReference>
<protein>
    <submittedName>
        <fullName evidence="1">Uncharacterized protein</fullName>
    </submittedName>
</protein>
<accession>A0ABR2GPT6</accession>
<comment type="caution">
    <text evidence="1">The sequence shown here is derived from an EMBL/GenBank/DDBJ whole genome shotgun (WGS) entry which is preliminary data.</text>
</comment>
<evidence type="ECO:0000313" key="1">
    <source>
        <dbReference type="EMBL" id="KAK8835686.1"/>
    </source>
</evidence>
<proteinExistence type="predicted"/>